<evidence type="ECO:0000313" key="4">
    <source>
        <dbReference type="Proteomes" id="UP000006352"/>
    </source>
</evidence>
<feature type="compositionally biased region" description="Polar residues" evidence="2">
    <location>
        <begin position="713"/>
        <end position="728"/>
    </location>
</feature>
<feature type="coiled-coil region" evidence="1">
    <location>
        <begin position="377"/>
        <end position="542"/>
    </location>
</feature>
<proteinExistence type="predicted"/>
<feature type="region of interest" description="Disordered" evidence="2">
    <location>
        <begin position="707"/>
        <end position="753"/>
    </location>
</feature>
<evidence type="ECO:0000256" key="1">
    <source>
        <dbReference type="SAM" id="Coils"/>
    </source>
</evidence>
<keyword evidence="4" id="KW-1185">Reference proteome</keyword>
<feature type="coiled-coil region" evidence="1">
    <location>
        <begin position="238"/>
        <end position="317"/>
    </location>
</feature>
<accession>J4H3F3</accession>
<dbReference type="HOGENOM" id="CLU_323144_0_0_1"/>
<feature type="compositionally biased region" description="Polar residues" evidence="2">
    <location>
        <begin position="781"/>
        <end position="792"/>
    </location>
</feature>
<feature type="compositionally biased region" description="Polar residues" evidence="2">
    <location>
        <begin position="735"/>
        <end position="747"/>
    </location>
</feature>
<dbReference type="OrthoDB" id="3246510at2759"/>
<feature type="compositionally biased region" description="Basic and acidic residues" evidence="2">
    <location>
        <begin position="1"/>
        <end position="10"/>
    </location>
</feature>
<name>J4H3F3_9APHY</name>
<dbReference type="GeneID" id="24098085"/>
<dbReference type="RefSeq" id="XP_012182457.1">
    <property type="nucleotide sequence ID" value="XM_012327067.1"/>
</dbReference>
<dbReference type="EMBL" id="HE797103">
    <property type="protein sequence ID" value="CCM03174.1"/>
    <property type="molecule type" value="Genomic_DNA"/>
</dbReference>
<evidence type="ECO:0000313" key="3">
    <source>
        <dbReference type="EMBL" id="CCM03174.1"/>
    </source>
</evidence>
<feature type="region of interest" description="Disordered" evidence="2">
    <location>
        <begin position="770"/>
        <end position="799"/>
    </location>
</feature>
<gene>
    <name evidence="3" type="ORF">FIBRA_05296</name>
</gene>
<dbReference type="Proteomes" id="UP000006352">
    <property type="component" value="Unassembled WGS sequence"/>
</dbReference>
<dbReference type="AlphaFoldDB" id="J4H3F3"/>
<keyword evidence="1" id="KW-0175">Coiled coil</keyword>
<dbReference type="InParanoid" id="J4H3F3"/>
<feature type="region of interest" description="Disordered" evidence="2">
    <location>
        <begin position="1"/>
        <end position="22"/>
    </location>
</feature>
<evidence type="ECO:0000256" key="2">
    <source>
        <dbReference type="SAM" id="MobiDB-lite"/>
    </source>
</evidence>
<protein>
    <submittedName>
        <fullName evidence="3">Uncharacterized protein</fullName>
    </submittedName>
</protein>
<feature type="region of interest" description="Disordered" evidence="2">
    <location>
        <begin position="840"/>
        <end position="895"/>
    </location>
</feature>
<sequence length="895" mass="99969">MSTSQHRESHVQGTPSQEVATVNRISSVPSVDVVQPSCSRSASVVSSVLTRQDEDISSIMMRGATDLRNAKFEVEEQRRDIEFLQSQIESLKCEKEDALKRLQGIKHAAKQSLETTSKSLETTMNELKAQSQSSFEFVIQSRQSLPNVQDLRETIANAMKSIEPLLDEGGRLAQASTTRNIIDNLELEREKSQQVADILRDRLQSVGAELVDAKCRITELEGGQLADRQALFASTDSINTASQQFSALAERLEKQQRDMYEILATAADAEAKLVAATEQVAHLKAIIVEKDDRLRALEDVQRENLHMSSELANHETRISSLALTAQELDTTRSTLRERETRIRVLESSVGIKDEVISDMKTRFSVLETRISENLAVISGLEADLRDHQNRQTLAREQCNESVIHIGKLQEELQELQGKLERMHHERKICDEKLQQANSRCQTLEERFEDQSVTLKITRESNGDLQERLLAAEATHARELEATRAELSCEIILLKEQKATSQDKIRDLERQLTAQDARAGTLKDAYEDKLKEQSNTYAVLKEAEEKRATRIDSELERSRSAAETLQDRLTLATTELIDLRCQLNLAQTASQSQLEQISVLQSNIQDMERATRALSDRAKTIDVRYKKGDLDEDEKTFIQSLIQTSQAIHEKELVAKGNELRRRDNIIKDLRSKVHLLESTLAKHLQSQAKTKSVTFVPTTTAALEQKSMIDPTTWKSSDASSSPLTSQAPDRDEPSTNVDPVTSNKSMPTALPLVGRTTAAIRMITDRTLPVPFRPEESQVVPASSDTPSAAHQPSPLEEPSDRFFFRALARDSSDDIIDFEDPPASTLPLAAALGKRIKASPPPVSVEPKVANPKPPKRARTSIHKPEDAAVSVVSGDKPDPHIGASKTRSRKRR</sequence>
<organism evidence="3 4">
    <name type="scientific">Fibroporia radiculosa</name>
    <dbReference type="NCBI Taxonomy" id="599839"/>
    <lineage>
        <taxon>Eukaryota</taxon>
        <taxon>Fungi</taxon>
        <taxon>Dikarya</taxon>
        <taxon>Basidiomycota</taxon>
        <taxon>Agaricomycotina</taxon>
        <taxon>Agaricomycetes</taxon>
        <taxon>Polyporales</taxon>
        <taxon>Fibroporiaceae</taxon>
        <taxon>Fibroporia</taxon>
    </lineage>
</organism>
<feature type="coiled-coil region" evidence="1">
    <location>
        <begin position="67"/>
        <end position="130"/>
    </location>
</feature>
<feature type="compositionally biased region" description="Polar residues" evidence="2">
    <location>
        <begin position="11"/>
        <end position="22"/>
    </location>
</feature>
<dbReference type="STRING" id="599839.J4H3F3"/>
<reference evidence="3 4" key="1">
    <citation type="journal article" date="2012" name="Appl. Environ. Microbiol.">
        <title>Short-read sequencing for genomic analysis of the brown rot fungus Fibroporia radiculosa.</title>
        <authorList>
            <person name="Tang J.D."/>
            <person name="Perkins A.D."/>
            <person name="Sonstegard T.S."/>
            <person name="Schroeder S.G."/>
            <person name="Burgess S.C."/>
            <person name="Diehl S.V."/>
        </authorList>
    </citation>
    <scope>NUCLEOTIDE SEQUENCE [LARGE SCALE GENOMIC DNA]</scope>
    <source>
        <strain evidence="3 4">TFFH 294</strain>
    </source>
</reference>